<dbReference type="GO" id="GO:0009007">
    <property type="term" value="F:site-specific DNA-methyltransferase (adenine-specific) activity"/>
    <property type="evidence" value="ECO:0007669"/>
    <property type="project" value="UniProtKB-EC"/>
</dbReference>
<accession>A0A6B1F4V4</accession>
<evidence type="ECO:0000256" key="2">
    <source>
        <dbReference type="ARBA" id="ARBA00022679"/>
    </source>
</evidence>
<dbReference type="GO" id="GO:0032259">
    <property type="term" value="P:methylation"/>
    <property type="evidence" value="ECO:0007669"/>
    <property type="project" value="UniProtKB-KW"/>
</dbReference>
<dbReference type="GO" id="GO:0003676">
    <property type="term" value="F:nucleic acid binding"/>
    <property type="evidence" value="ECO:0007669"/>
    <property type="project" value="InterPro"/>
</dbReference>
<keyword evidence="1" id="KW-0489">Methyltransferase</keyword>
<sequence length="973" mass="106129">MKPRVSEPAFNVALGGIIRRKHPRWHDRIGIEQTGVLREGAGLKPDIMIRHPGGLPVAVETEYSPAHTVEEDARARLGKTLQGSGRRIEQSIALRIPDSLAAVNQQDLEQSIIASLLEFCVFSGEHQNPTRWPERGWIQGGIDDLAACIELTALSEDRIAEGLGILEIVISQTANLLRDHCADIPAQLERIANELHQQDGIQTTRMAMAIIANAMIFQAAIAGTGNGDQSFIIKIPDDLRGETGGLPKASLLNHWYSILNKVNYWPIFKIAIILLTPIPDRIAYHILSRLSTVSSELVALGTTSQHDLSGRMFQRLISDRKFLATFYTLPSSAALLAELAVARLDTNWSDKEAVKALRIADFACGTGALLNATYQAVLSRYRRHSGDDREIHAAMMEAVLVGSDIMPAATHLTASVLSSAHPTVPFANTSIITLPYGKQPTDTGHPTALGALDLIGEETTIPLFGTGQKRLRGSGSGNDQRIDIPHGGFDLVIMNPPFTRPTNHEVANVPVPSFAGFATKEDEQKAMSRKLNRIRRPGMAGHGNAGLASNFMDIAHVKLKSDGGVLALVLPASFLQGASWASARRMLEEHYRDVAIISIAATGTTDCAFSADTGMAEVLIVANRKDNNKSNNENANRNVLFVNLFHRPRSILEAVAIAWTVGRLPSAGERFGPVSVGTGERLGCYIRATFAEMGSAGLRSPETVEVAAGLARGELQLPRRSESLSLPICRLDDLGRRGLLDRDINGTTAGVARGPFDIVALRPGTIPTYPALWRHEARRETRLIVGPDSVAEVRPGNRQQAVAAWRNTSSRLHFTLDFRINSQPLAACMTPEPSIGGRAWPNFLCQEEPWEIPLVLWANTTLGLMAFWWIGSRQHQGRAALTISRLPALPVLDTRRLSGGQLERARTIFDAFRGQELLPANEAWRDDVRQALDRAVLIHLLGLPEDTMESLDLLRLQWCAEPSVHGGKGTAPP</sequence>
<dbReference type="AlphaFoldDB" id="A0A6B1F4V4"/>
<evidence type="ECO:0000256" key="1">
    <source>
        <dbReference type="ARBA" id="ARBA00022603"/>
    </source>
</evidence>
<dbReference type="EMBL" id="VYDO01000110">
    <property type="protein sequence ID" value="MYG38031.1"/>
    <property type="molecule type" value="Genomic_DNA"/>
</dbReference>
<dbReference type="InterPro" id="IPR029063">
    <property type="entry name" value="SAM-dependent_MTases_sf"/>
</dbReference>
<reference evidence="3" key="1">
    <citation type="submission" date="2019-09" db="EMBL/GenBank/DDBJ databases">
        <title>Characterisation of the sponge microbiome using genome-centric metagenomics.</title>
        <authorList>
            <person name="Engelberts J.P."/>
            <person name="Robbins S.J."/>
            <person name="De Goeij J.M."/>
            <person name="Aranda M."/>
            <person name="Bell S.C."/>
            <person name="Webster N.S."/>
        </authorList>
    </citation>
    <scope>NUCLEOTIDE SEQUENCE</scope>
    <source>
        <strain evidence="3">SB0676_bin_10</strain>
    </source>
</reference>
<dbReference type="Gene3D" id="3.40.50.150">
    <property type="entry name" value="Vaccinia Virus protein VP39"/>
    <property type="match status" value="1"/>
</dbReference>
<comment type="caution">
    <text evidence="3">The sequence shown here is derived from an EMBL/GenBank/DDBJ whole genome shotgun (WGS) entry which is preliminary data.</text>
</comment>
<organism evidence="3">
    <name type="scientific">Synechococcus sp. SB0676_bin_10</name>
    <dbReference type="NCBI Taxonomy" id="2604869"/>
    <lineage>
        <taxon>Bacteria</taxon>
        <taxon>Bacillati</taxon>
        <taxon>Cyanobacteriota</taxon>
        <taxon>Cyanophyceae</taxon>
        <taxon>Synechococcales</taxon>
        <taxon>Synechococcaceae</taxon>
        <taxon>Synechococcus</taxon>
    </lineage>
</organism>
<evidence type="ECO:0008006" key="4">
    <source>
        <dbReference type="Google" id="ProtNLM"/>
    </source>
</evidence>
<dbReference type="InterPro" id="IPR002052">
    <property type="entry name" value="DNA_methylase_N6_adenine_CS"/>
</dbReference>
<dbReference type="InterPro" id="IPR050953">
    <property type="entry name" value="N4_N6_ade-DNA_methylase"/>
</dbReference>
<protein>
    <recommendedName>
        <fullName evidence="4">Site-specific DNA-methyltransferase (adenine-specific)</fullName>
    </recommendedName>
</protein>
<proteinExistence type="predicted"/>
<dbReference type="SUPFAM" id="SSF53335">
    <property type="entry name" value="S-adenosyl-L-methionine-dependent methyltransferases"/>
    <property type="match status" value="1"/>
</dbReference>
<dbReference type="PANTHER" id="PTHR33841:SF4">
    <property type="entry name" value="RESTRICTION MODIFICATION SYSTEM DNA SPECIFICITY DOMAIN"/>
    <property type="match status" value="1"/>
</dbReference>
<keyword evidence="2" id="KW-0808">Transferase</keyword>
<dbReference type="PANTHER" id="PTHR33841">
    <property type="entry name" value="DNA METHYLTRANSFERASE YEEA-RELATED"/>
    <property type="match status" value="1"/>
</dbReference>
<gene>
    <name evidence="3" type="ORF">F4162_03295</name>
</gene>
<dbReference type="PROSITE" id="PS00092">
    <property type="entry name" value="N6_MTASE"/>
    <property type="match status" value="1"/>
</dbReference>
<evidence type="ECO:0000313" key="3">
    <source>
        <dbReference type="EMBL" id="MYG38031.1"/>
    </source>
</evidence>
<name>A0A6B1F4V4_9SYNE</name>